<dbReference type="InterPro" id="IPR014043">
    <property type="entry name" value="Acyl_transferase_dom"/>
</dbReference>
<evidence type="ECO:0000256" key="1">
    <source>
        <dbReference type="ARBA" id="ARBA00013258"/>
    </source>
</evidence>
<evidence type="ECO:0000256" key="7">
    <source>
        <dbReference type="PIRSR" id="PIRSR000446-1"/>
    </source>
</evidence>
<dbReference type="InterPro" id="IPR001227">
    <property type="entry name" value="Ac_transferase_dom_sf"/>
</dbReference>
<dbReference type="SUPFAM" id="SSF52151">
    <property type="entry name" value="FabD/lysophospholipase-like"/>
    <property type="match status" value="1"/>
</dbReference>
<feature type="domain" description="Malonyl-CoA:ACP transacylase (MAT)" evidence="8">
    <location>
        <begin position="6"/>
        <end position="305"/>
    </location>
</feature>
<comment type="caution">
    <text evidence="9">The sequence shown here is derived from an EMBL/GenBank/DDBJ whole genome shotgun (WGS) entry which is preliminary data.</text>
</comment>
<dbReference type="AlphaFoldDB" id="A0A7C3RKA1"/>
<dbReference type="InterPro" id="IPR024925">
    <property type="entry name" value="Malonyl_CoA-ACP_transAc"/>
</dbReference>
<dbReference type="Gene3D" id="3.40.366.10">
    <property type="entry name" value="Malonyl-Coenzyme A Acyl Carrier Protein, domain 2"/>
    <property type="match status" value="1"/>
</dbReference>
<proteinExistence type="inferred from homology"/>
<dbReference type="NCBIfam" id="TIGR00128">
    <property type="entry name" value="fabD"/>
    <property type="match status" value="1"/>
</dbReference>
<dbReference type="Gene3D" id="3.30.70.250">
    <property type="entry name" value="Malonyl-CoA ACP transacylase, ACP-binding"/>
    <property type="match status" value="1"/>
</dbReference>
<evidence type="ECO:0000256" key="6">
    <source>
        <dbReference type="PIRNR" id="PIRNR000446"/>
    </source>
</evidence>
<evidence type="ECO:0000256" key="5">
    <source>
        <dbReference type="ARBA" id="ARBA00048462"/>
    </source>
</evidence>
<dbReference type="InterPro" id="IPR004410">
    <property type="entry name" value="Malonyl_CoA-ACP_transAc_FabD"/>
</dbReference>
<comment type="catalytic activity">
    <reaction evidence="5 6">
        <text>holo-[ACP] + malonyl-CoA = malonyl-[ACP] + CoA</text>
        <dbReference type="Rhea" id="RHEA:41792"/>
        <dbReference type="Rhea" id="RHEA-COMP:9623"/>
        <dbReference type="Rhea" id="RHEA-COMP:9685"/>
        <dbReference type="ChEBI" id="CHEBI:57287"/>
        <dbReference type="ChEBI" id="CHEBI:57384"/>
        <dbReference type="ChEBI" id="CHEBI:64479"/>
        <dbReference type="ChEBI" id="CHEBI:78449"/>
        <dbReference type="EC" id="2.3.1.39"/>
    </reaction>
</comment>
<keyword evidence="4 6" id="KW-0012">Acyltransferase</keyword>
<evidence type="ECO:0000256" key="4">
    <source>
        <dbReference type="ARBA" id="ARBA00023315"/>
    </source>
</evidence>
<sequence length="307" mass="34855">MKICFVFPGQGSQYVGMFSPFLEKSEYEYYFQVMEEILGKDFIDKVQNGPEEVLKDTRISQPAIFSVSAMLSDFLKKEGFWAEYGIGHSLGEYSAFYYAEVYNFEDGLNLIKKRSEVMSEVAEKVKGGMWAILGGDLEEIENSVKESQKEGLNIFIANYNSPGQIVLSGEKEAFDLWYQKMKDKIKRVVPLSVSGPFHSPLMKEAEEIFKDYLSNFNFKKPKYNVLSSTTCDFVENNVKDILIKQFTGSVRWVEAINNIYNLGIDCFVEVGPGKVLQGLIKKIIPEVKVIGIEKSEDLETLRGELGC</sequence>
<name>A0A7C3RKA1_DICTH</name>
<dbReference type="EMBL" id="DTIN01000015">
    <property type="protein sequence ID" value="HFX13580.1"/>
    <property type="molecule type" value="Genomic_DNA"/>
</dbReference>
<protein>
    <recommendedName>
        <fullName evidence="2 6">Malonyl CoA-acyl carrier protein transacylase</fullName>
        <ecNumber evidence="1 6">2.3.1.39</ecNumber>
    </recommendedName>
</protein>
<dbReference type="PANTHER" id="PTHR42681:SF1">
    <property type="entry name" value="MALONYL-COA-ACYL CARRIER PROTEIN TRANSACYLASE, MITOCHONDRIAL"/>
    <property type="match status" value="1"/>
</dbReference>
<dbReference type="EC" id="2.3.1.39" evidence="1 6"/>
<feature type="active site" evidence="7">
    <location>
        <position position="89"/>
    </location>
</feature>
<dbReference type="FunFam" id="3.30.70.250:FF:000001">
    <property type="entry name" value="Malonyl CoA-acyl carrier protein transacylase"/>
    <property type="match status" value="1"/>
</dbReference>
<evidence type="ECO:0000256" key="3">
    <source>
        <dbReference type="ARBA" id="ARBA00022679"/>
    </source>
</evidence>
<evidence type="ECO:0000259" key="8">
    <source>
        <dbReference type="SMART" id="SM00827"/>
    </source>
</evidence>
<feature type="active site" evidence="7">
    <location>
        <position position="198"/>
    </location>
</feature>
<accession>A0A7C3RKA1</accession>
<gene>
    <name evidence="9" type="primary">fabD</name>
    <name evidence="9" type="ORF">ENW00_05405</name>
</gene>
<dbReference type="SUPFAM" id="SSF55048">
    <property type="entry name" value="Probable ACP-binding domain of malonyl-CoA ACP transacylase"/>
    <property type="match status" value="1"/>
</dbReference>
<dbReference type="InterPro" id="IPR050858">
    <property type="entry name" value="Mal-CoA-ACP_Trans/PKS_FabD"/>
</dbReference>
<dbReference type="InterPro" id="IPR016036">
    <property type="entry name" value="Malonyl_transacylase_ACP-bd"/>
</dbReference>
<dbReference type="SMART" id="SM00827">
    <property type="entry name" value="PKS_AT"/>
    <property type="match status" value="1"/>
</dbReference>
<dbReference type="PANTHER" id="PTHR42681">
    <property type="entry name" value="MALONYL-COA-ACYL CARRIER PROTEIN TRANSACYLASE, MITOCHONDRIAL"/>
    <property type="match status" value="1"/>
</dbReference>
<dbReference type="Pfam" id="PF00698">
    <property type="entry name" value="Acyl_transf_1"/>
    <property type="match status" value="1"/>
</dbReference>
<dbReference type="InterPro" id="IPR016035">
    <property type="entry name" value="Acyl_Trfase/lysoPLipase"/>
</dbReference>
<evidence type="ECO:0000256" key="2">
    <source>
        <dbReference type="ARBA" id="ARBA00018953"/>
    </source>
</evidence>
<dbReference type="PIRSF" id="PIRSF000446">
    <property type="entry name" value="Mct"/>
    <property type="match status" value="1"/>
</dbReference>
<evidence type="ECO:0000313" key="9">
    <source>
        <dbReference type="EMBL" id="HFX13580.1"/>
    </source>
</evidence>
<reference evidence="9" key="1">
    <citation type="journal article" date="2020" name="mSystems">
        <title>Genome- and Community-Level Interaction Insights into Carbon Utilization and Element Cycling Functions of Hydrothermarchaeota in Hydrothermal Sediment.</title>
        <authorList>
            <person name="Zhou Z."/>
            <person name="Liu Y."/>
            <person name="Xu W."/>
            <person name="Pan J."/>
            <person name="Luo Z.H."/>
            <person name="Li M."/>
        </authorList>
    </citation>
    <scope>NUCLEOTIDE SEQUENCE [LARGE SCALE GENOMIC DNA]</scope>
    <source>
        <strain evidence="9">SpSt-81</strain>
    </source>
</reference>
<dbReference type="GO" id="GO:0004314">
    <property type="term" value="F:[acyl-carrier-protein] S-malonyltransferase activity"/>
    <property type="evidence" value="ECO:0007669"/>
    <property type="project" value="UniProtKB-EC"/>
</dbReference>
<comment type="similarity">
    <text evidence="6">Belongs to the fabD family.</text>
</comment>
<organism evidence="9">
    <name type="scientific">Dictyoglomus thermophilum</name>
    <dbReference type="NCBI Taxonomy" id="14"/>
    <lineage>
        <taxon>Bacteria</taxon>
        <taxon>Pseudomonadati</taxon>
        <taxon>Dictyoglomota</taxon>
        <taxon>Dictyoglomia</taxon>
        <taxon>Dictyoglomales</taxon>
        <taxon>Dictyoglomaceae</taxon>
        <taxon>Dictyoglomus</taxon>
    </lineage>
</organism>
<dbReference type="GO" id="GO:0006633">
    <property type="term" value="P:fatty acid biosynthetic process"/>
    <property type="evidence" value="ECO:0007669"/>
    <property type="project" value="TreeGrafter"/>
</dbReference>
<dbReference type="GO" id="GO:0005829">
    <property type="term" value="C:cytosol"/>
    <property type="evidence" value="ECO:0007669"/>
    <property type="project" value="TreeGrafter"/>
</dbReference>
<keyword evidence="3 6" id="KW-0808">Transferase</keyword>